<gene>
    <name evidence="1" type="ORF">PHPALM_1871</name>
</gene>
<dbReference type="PANTHER" id="PTHR22754">
    <property type="entry name" value="DISCO-INTERACTING PROTEIN 2 DIP2 -RELATED"/>
    <property type="match status" value="1"/>
</dbReference>
<sequence>MDLSTLKQTICAAEPIRHESLETFTTKFSASGFDPDSFNCGYGLAEVTLVCTGQEPPQKPTLLNVNKRMLET</sequence>
<dbReference type="Proteomes" id="UP000237271">
    <property type="component" value="Unassembled WGS sequence"/>
</dbReference>
<dbReference type="SUPFAM" id="SSF56801">
    <property type="entry name" value="Acetyl-CoA synthetase-like"/>
    <property type="match status" value="1"/>
</dbReference>
<dbReference type="AlphaFoldDB" id="A0A2P4YR97"/>
<organism evidence="1 2">
    <name type="scientific">Phytophthora palmivora</name>
    <dbReference type="NCBI Taxonomy" id="4796"/>
    <lineage>
        <taxon>Eukaryota</taxon>
        <taxon>Sar</taxon>
        <taxon>Stramenopiles</taxon>
        <taxon>Oomycota</taxon>
        <taxon>Peronosporomycetes</taxon>
        <taxon>Peronosporales</taxon>
        <taxon>Peronosporaceae</taxon>
        <taxon>Phytophthora</taxon>
    </lineage>
</organism>
<evidence type="ECO:0000313" key="1">
    <source>
        <dbReference type="EMBL" id="POM80306.1"/>
    </source>
</evidence>
<protein>
    <submittedName>
        <fullName evidence="1">Fatty-acid-CoA ligase</fullName>
    </submittedName>
</protein>
<evidence type="ECO:0000313" key="2">
    <source>
        <dbReference type="Proteomes" id="UP000237271"/>
    </source>
</evidence>
<comment type="caution">
    <text evidence="1">The sequence shown here is derived from an EMBL/GenBank/DDBJ whole genome shotgun (WGS) entry which is preliminary data.</text>
</comment>
<dbReference type="PANTHER" id="PTHR22754:SF32">
    <property type="entry name" value="DISCO-INTERACTING PROTEIN 2"/>
    <property type="match status" value="1"/>
</dbReference>
<keyword evidence="2" id="KW-1185">Reference proteome</keyword>
<dbReference type="Gene3D" id="3.40.50.12780">
    <property type="entry name" value="N-terminal domain of ligase-like"/>
    <property type="match status" value="1"/>
</dbReference>
<keyword evidence="1" id="KW-0436">Ligase</keyword>
<dbReference type="GO" id="GO:0016874">
    <property type="term" value="F:ligase activity"/>
    <property type="evidence" value="ECO:0007669"/>
    <property type="project" value="UniProtKB-KW"/>
</dbReference>
<reference evidence="1 2" key="1">
    <citation type="journal article" date="2017" name="Genome Biol. Evol.">
        <title>Phytophthora megakarya and P. palmivora, closely related causal agents of cacao black pod rot, underwent increases in genome sizes and gene numbers by different mechanisms.</title>
        <authorList>
            <person name="Ali S.S."/>
            <person name="Shao J."/>
            <person name="Lary D.J."/>
            <person name="Kronmiller B."/>
            <person name="Shen D."/>
            <person name="Strem M.D."/>
            <person name="Amoako-Attah I."/>
            <person name="Akrofi A.Y."/>
            <person name="Begoude B.A."/>
            <person name="Ten Hoopen G.M."/>
            <person name="Coulibaly K."/>
            <person name="Kebe B.I."/>
            <person name="Melnick R.L."/>
            <person name="Guiltinan M.J."/>
            <person name="Tyler B.M."/>
            <person name="Meinhardt L.W."/>
            <person name="Bailey B.A."/>
        </authorList>
    </citation>
    <scope>NUCLEOTIDE SEQUENCE [LARGE SCALE GENOMIC DNA]</scope>
    <source>
        <strain evidence="2">sbr112.9</strain>
    </source>
</reference>
<name>A0A2P4YR97_9STRA</name>
<dbReference type="EMBL" id="NCKW01000548">
    <property type="protein sequence ID" value="POM80306.1"/>
    <property type="molecule type" value="Genomic_DNA"/>
</dbReference>
<accession>A0A2P4YR97</accession>
<proteinExistence type="predicted"/>
<dbReference type="InterPro" id="IPR042099">
    <property type="entry name" value="ANL_N_sf"/>
</dbReference>